<comment type="caution">
    <text evidence="1">The sequence shown here is derived from an EMBL/GenBank/DDBJ whole genome shotgun (WGS) entry which is preliminary data.</text>
</comment>
<gene>
    <name evidence="1" type="ORF">ACFPZ3_29200</name>
</gene>
<dbReference type="RefSeq" id="WP_379517460.1">
    <property type="nucleotide sequence ID" value="NZ_JBHSPA010000031.1"/>
</dbReference>
<protein>
    <submittedName>
        <fullName evidence="1">Uncharacterized protein</fullName>
    </submittedName>
</protein>
<evidence type="ECO:0000313" key="2">
    <source>
        <dbReference type="Proteomes" id="UP001596058"/>
    </source>
</evidence>
<proteinExistence type="predicted"/>
<dbReference type="EMBL" id="JBHSPA010000031">
    <property type="protein sequence ID" value="MFC5827960.1"/>
    <property type="molecule type" value="Genomic_DNA"/>
</dbReference>
<reference evidence="2" key="1">
    <citation type="journal article" date="2019" name="Int. J. Syst. Evol. Microbiol.">
        <title>The Global Catalogue of Microorganisms (GCM) 10K type strain sequencing project: providing services to taxonomists for standard genome sequencing and annotation.</title>
        <authorList>
            <consortium name="The Broad Institute Genomics Platform"/>
            <consortium name="The Broad Institute Genome Sequencing Center for Infectious Disease"/>
            <person name="Wu L."/>
            <person name="Ma J."/>
        </authorList>
    </citation>
    <scope>NUCLEOTIDE SEQUENCE [LARGE SCALE GENOMIC DNA]</scope>
    <source>
        <strain evidence="2">CCUG 53903</strain>
    </source>
</reference>
<sequence>MTVGERPLVYAPRTTVALPRHRLRGWTVKGYGISATRERPPEEVLEAARVAAGRTLPPAYDAEPSYAFTVVHEDADGCYVVVAWWSRNKVILHSRTWLSGWDDPAAWRPAPAHATACVWELAAIAAERDAWVRHVASQHTPDFAAYLSATHSGVF</sequence>
<name>A0ABW1CQJ2_9ACTN</name>
<dbReference type="Proteomes" id="UP001596058">
    <property type="component" value="Unassembled WGS sequence"/>
</dbReference>
<evidence type="ECO:0000313" key="1">
    <source>
        <dbReference type="EMBL" id="MFC5827960.1"/>
    </source>
</evidence>
<keyword evidence="2" id="KW-1185">Reference proteome</keyword>
<organism evidence="1 2">
    <name type="scientific">Nonomuraea insulae</name>
    <dbReference type="NCBI Taxonomy" id="1616787"/>
    <lineage>
        <taxon>Bacteria</taxon>
        <taxon>Bacillati</taxon>
        <taxon>Actinomycetota</taxon>
        <taxon>Actinomycetes</taxon>
        <taxon>Streptosporangiales</taxon>
        <taxon>Streptosporangiaceae</taxon>
        <taxon>Nonomuraea</taxon>
    </lineage>
</organism>
<accession>A0ABW1CQJ2</accession>